<dbReference type="EMBL" id="NTMR01000003">
    <property type="protein sequence ID" value="PBK05603.1"/>
    <property type="molecule type" value="Genomic_DNA"/>
</dbReference>
<dbReference type="Proteomes" id="UP000242313">
    <property type="component" value="Unassembled WGS sequence"/>
</dbReference>
<accession>A0A2A3MLE1</accession>
<dbReference type="InterPro" id="IPR036188">
    <property type="entry name" value="FAD/NAD-bd_sf"/>
</dbReference>
<keyword evidence="2" id="KW-1185">Reference proteome</keyword>
<protein>
    <recommendedName>
        <fullName evidence="3">FAD-dependent oxidoreductase</fullName>
    </recommendedName>
</protein>
<evidence type="ECO:0008006" key="3">
    <source>
        <dbReference type="Google" id="ProtNLM"/>
    </source>
</evidence>
<dbReference type="SUPFAM" id="SSF51905">
    <property type="entry name" value="FAD/NAD(P)-binding domain"/>
    <property type="match status" value="1"/>
</dbReference>
<organism evidence="1 2">
    <name type="scientific">Pseudomonas abyssi</name>
    <dbReference type="NCBI Taxonomy" id="170540"/>
    <lineage>
        <taxon>Bacteria</taxon>
        <taxon>Pseudomonadati</taxon>
        <taxon>Pseudomonadota</taxon>
        <taxon>Gammaproteobacteria</taxon>
        <taxon>Pseudomonadales</taxon>
        <taxon>Pseudomonadaceae</taxon>
        <taxon>Pseudomonas</taxon>
    </lineage>
</organism>
<proteinExistence type="predicted"/>
<evidence type="ECO:0000313" key="1">
    <source>
        <dbReference type="EMBL" id="PBK05603.1"/>
    </source>
</evidence>
<sequence length="449" mass="48978">MVAARELAAQGQSVVMLSDGKRPGAHFTGMRVENHDFDIGMVLFEQVERGEQALDVDSYHPEQRNDCARFARLVSEYVEQLVDTVPVPTPSVYLDGQRHPDFVIANRLDYFASSERRADLAQALLALPDPGPLHASRKLAPDYQGVGYAEASLANHGEPLHALFELLANKITYRSTRDILAPWHRLAWLPLYYPQTLQAAVRGDVSGLPEYPFRAAREGFTGALVRELLQAMREAGVQVVDDNVQSLAPAAQGLSITTGDGQQWVAPRVVMGLAQGRAGELLGVDHAPPKGASVCILFGLIEREKLRQYDSCLLVLDAERAIYRLSNQDVAAGTQAPVCRVTVEFNPTYAAQLYPDQDQAGLLQRVSQELVALGVIDAAEDFRVLRRIQADGALPFADQALLDYSALLRQAAADWPGVELTAGLLGMGVSSFNDQIIQGLKLARNGSKS</sequence>
<gene>
    <name evidence="1" type="ORF">CNQ84_03645</name>
</gene>
<evidence type="ECO:0000313" key="2">
    <source>
        <dbReference type="Proteomes" id="UP000242313"/>
    </source>
</evidence>
<dbReference type="AlphaFoldDB" id="A0A2A3MLE1"/>
<comment type="caution">
    <text evidence="1">The sequence shown here is derived from an EMBL/GenBank/DDBJ whole genome shotgun (WGS) entry which is preliminary data.</text>
</comment>
<name>A0A2A3MLE1_9PSED</name>
<reference evidence="1 2" key="1">
    <citation type="submission" date="2017-09" db="EMBL/GenBank/DDBJ databases">
        <title>Pseudomonas abyssi sp. nov. isolated from Abyssopelagic Water.</title>
        <authorList>
            <person name="Wei Y."/>
        </authorList>
    </citation>
    <scope>NUCLEOTIDE SEQUENCE [LARGE SCALE GENOMIC DNA]</scope>
    <source>
        <strain evidence="1 2">MT5</strain>
    </source>
</reference>